<gene>
    <name evidence="8" type="ORF">SAMN03097708_02105</name>
</gene>
<sequence>MSEQGLRARVGARVESVFVQRTIMTLIAINAVTLGLETSPEVMAAFGEVLRTIDHFVLTIFVAEIGAKLFAKGLRFFRDPWNVFDFTVVTIALIPASGPLAVLRTLRVLRVLRLVSVMPRLRFVVEALLRAVPGISAIGGLMLLLFYVAAVMATGLFGADYPEWFGSVGASMYSLFQIMTLESWSMGIVRPVMEQYPYAWLFFVPFILIATFTMLNLFIAIIVDTMQTMHEQEMKEEHEVIGEVVHTESESIEGELRAMRQELRALRREISMENRS</sequence>
<keyword evidence="5" id="KW-0175">Coiled coil</keyword>
<evidence type="ECO:0000256" key="4">
    <source>
        <dbReference type="ARBA" id="ARBA00023136"/>
    </source>
</evidence>
<protein>
    <submittedName>
        <fullName evidence="8">Voltage-gated sodium channel</fullName>
    </submittedName>
</protein>
<feature type="transmembrane region" description="Helical" evidence="6">
    <location>
        <begin position="164"/>
        <end position="186"/>
    </location>
</feature>
<organism evidence="8 9">
    <name type="scientific">Thiohalomonas denitrificans</name>
    <dbReference type="NCBI Taxonomy" id="415747"/>
    <lineage>
        <taxon>Bacteria</taxon>
        <taxon>Pseudomonadati</taxon>
        <taxon>Pseudomonadota</taxon>
        <taxon>Gammaproteobacteria</taxon>
        <taxon>Thiohalomonadales</taxon>
        <taxon>Thiohalomonadaceae</taxon>
        <taxon>Thiohalomonas</taxon>
    </lineage>
</organism>
<evidence type="ECO:0000256" key="5">
    <source>
        <dbReference type="SAM" id="Coils"/>
    </source>
</evidence>
<keyword evidence="8" id="KW-0407">Ion channel</keyword>
<comment type="subcellular location">
    <subcellularLocation>
        <location evidence="1">Membrane</location>
        <topology evidence="1">Multi-pass membrane protein</topology>
    </subcellularLocation>
</comment>
<dbReference type="InterPro" id="IPR005821">
    <property type="entry name" value="Ion_trans_dom"/>
</dbReference>
<accession>A0A1G5QI14</accession>
<keyword evidence="4 6" id="KW-0472">Membrane</keyword>
<dbReference type="Pfam" id="PF00520">
    <property type="entry name" value="Ion_trans"/>
    <property type="match status" value="1"/>
</dbReference>
<dbReference type="EMBL" id="FMWD01000006">
    <property type="protein sequence ID" value="SCZ61236.1"/>
    <property type="molecule type" value="Genomic_DNA"/>
</dbReference>
<dbReference type="Gene3D" id="1.10.287.70">
    <property type="match status" value="1"/>
</dbReference>
<keyword evidence="8" id="KW-0406">Ion transport</keyword>
<evidence type="ECO:0000256" key="6">
    <source>
        <dbReference type="SAM" id="Phobius"/>
    </source>
</evidence>
<keyword evidence="3 6" id="KW-1133">Transmembrane helix</keyword>
<dbReference type="GO" id="GO:0005248">
    <property type="term" value="F:voltage-gated sodium channel activity"/>
    <property type="evidence" value="ECO:0007669"/>
    <property type="project" value="TreeGrafter"/>
</dbReference>
<dbReference type="AlphaFoldDB" id="A0A1G5QI14"/>
<name>A0A1G5QI14_9GAMM</name>
<feature type="coiled-coil region" evidence="5">
    <location>
        <begin position="249"/>
        <end position="276"/>
    </location>
</feature>
<evidence type="ECO:0000313" key="9">
    <source>
        <dbReference type="Proteomes" id="UP000199648"/>
    </source>
</evidence>
<keyword evidence="8" id="KW-0813">Transport</keyword>
<evidence type="ECO:0000256" key="2">
    <source>
        <dbReference type="ARBA" id="ARBA00022692"/>
    </source>
</evidence>
<evidence type="ECO:0000256" key="3">
    <source>
        <dbReference type="ARBA" id="ARBA00022989"/>
    </source>
</evidence>
<keyword evidence="9" id="KW-1185">Reference proteome</keyword>
<feature type="transmembrane region" description="Helical" evidence="6">
    <location>
        <begin position="83"/>
        <end position="106"/>
    </location>
</feature>
<proteinExistence type="predicted"/>
<feature type="transmembrane region" description="Helical" evidence="6">
    <location>
        <begin position="198"/>
        <end position="223"/>
    </location>
</feature>
<reference evidence="8 9" key="1">
    <citation type="submission" date="2016-10" db="EMBL/GenBank/DDBJ databases">
        <authorList>
            <person name="de Groot N.N."/>
        </authorList>
    </citation>
    <scope>NUCLEOTIDE SEQUENCE [LARGE SCALE GENOMIC DNA]</scope>
    <source>
        <strain evidence="8 9">HLD2</strain>
    </source>
</reference>
<dbReference type="PANTHER" id="PTHR10037">
    <property type="entry name" value="VOLTAGE-GATED CATION CHANNEL CALCIUM AND SODIUM"/>
    <property type="match status" value="1"/>
</dbReference>
<feature type="transmembrane region" description="Helical" evidence="6">
    <location>
        <begin position="127"/>
        <end position="152"/>
    </location>
</feature>
<dbReference type="GO" id="GO:0001518">
    <property type="term" value="C:voltage-gated sodium channel complex"/>
    <property type="evidence" value="ECO:0007669"/>
    <property type="project" value="TreeGrafter"/>
</dbReference>
<dbReference type="PANTHER" id="PTHR10037:SF62">
    <property type="entry name" value="SODIUM CHANNEL PROTEIN 60E"/>
    <property type="match status" value="1"/>
</dbReference>
<evidence type="ECO:0000256" key="1">
    <source>
        <dbReference type="ARBA" id="ARBA00004141"/>
    </source>
</evidence>
<keyword evidence="2 6" id="KW-0812">Transmembrane</keyword>
<feature type="domain" description="Ion transport" evidence="7">
    <location>
        <begin position="20"/>
        <end position="233"/>
    </location>
</feature>
<evidence type="ECO:0000313" key="8">
    <source>
        <dbReference type="EMBL" id="SCZ61236.1"/>
    </source>
</evidence>
<dbReference type="Proteomes" id="UP000199648">
    <property type="component" value="Unassembled WGS sequence"/>
</dbReference>
<dbReference type="Gene3D" id="1.20.120.350">
    <property type="entry name" value="Voltage-gated potassium channels. Chain C"/>
    <property type="match status" value="1"/>
</dbReference>
<dbReference type="SUPFAM" id="SSF81324">
    <property type="entry name" value="Voltage-gated potassium channels"/>
    <property type="match status" value="1"/>
</dbReference>
<dbReference type="InterPro" id="IPR027359">
    <property type="entry name" value="Volt_channel_dom_sf"/>
</dbReference>
<dbReference type="InterPro" id="IPR043203">
    <property type="entry name" value="VGCC_Ca_Na"/>
</dbReference>
<evidence type="ECO:0000259" key="7">
    <source>
        <dbReference type="Pfam" id="PF00520"/>
    </source>
</evidence>